<dbReference type="OrthoDB" id="4253806at2"/>
<evidence type="ECO:0000313" key="6">
    <source>
        <dbReference type="Proteomes" id="UP000629287"/>
    </source>
</evidence>
<gene>
    <name evidence="5" type="ORF">H4687_006111</name>
</gene>
<dbReference type="InterPro" id="IPR016032">
    <property type="entry name" value="Sig_transdc_resp-reg_C-effctor"/>
</dbReference>
<evidence type="ECO:0000313" key="5">
    <source>
        <dbReference type="EMBL" id="MBE1599982.1"/>
    </source>
</evidence>
<feature type="domain" description="HTH luxR-type" evidence="4">
    <location>
        <begin position="84"/>
        <end position="141"/>
    </location>
</feature>
<keyword evidence="6" id="KW-1185">Reference proteome</keyword>
<dbReference type="InterPro" id="IPR000792">
    <property type="entry name" value="Tscrpt_reg_LuxR_C"/>
</dbReference>
<dbReference type="AlphaFoldDB" id="A0A8I0P9E2"/>
<accession>A0A8I0P9E2</accession>
<keyword evidence="3" id="KW-0804">Transcription</keyword>
<dbReference type="Proteomes" id="UP000629287">
    <property type="component" value="Unassembled WGS sequence"/>
</dbReference>
<evidence type="ECO:0000259" key="4">
    <source>
        <dbReference type="SMART" id="SM00421"/>
    </source>
</evidence>
<proteinExistence type="predicted"/>
<dbReference type="RefSeq" id="WP_046912641.1">
    <property type="nucleotide sequence ID" value="NZ_JADBGF010000001.1"/>
</dbReference>
<dbReference type="SUPFAM" id="SSF46894">
    <property type="entry name" value="C-terminal effector domain of the bipartite response regulators"/>
    <property type="match status" value="2"/>
</dbReference>
<reference evidence="5 6" key="1">
    <citation type="submission" date="2020-10" db="EMBL/GenBank/DDBJ databases">
        <title>Sequencing the genomes of 1000 actinobacteria strains.</title>
        <authorList>
            <person name="Klenk H.-P."/>
        </authorList>
    </citation>
    <scope>NUCLEOTIDE SEQUENCE [LARGE SCALE GENOMIC DNA]</scope>
    <source>
        <strain evidence="5 6">DSM 41803</strain>
    </source>
</reference>
<dbReference type="GO" id="GO:0003677">
    <property type="term" value="F:DNA binding"/>
    <property type="evidence" value="ECO:0007669"/>
    <property type="project" value="UniProtKB-KW"/>
</dbReference>
<evidence type="ECO:0000256" key="3">
    <source>
        <dbReference type="ARBA" id="ARBA00023163"/>
    </source>
</evidence>
<dbReference type="EMBL" id="JADBGF010000001">
    <property type="protein sequence ID" value="MBE1599982.1"/>
    <property type="molecule type" value="Genomic_DNA"/>
</dbReference>
<dbReference type="PANTHER" id="PTHR44688:SF16">
    <property type="entry name" value="DNA-BINDING TRANSCRIPTIONAL ACTIVATOR DEVR_DOSR"/>
    <property type="match status" value="1"/>
</dbReference>
<comment type="caution">
    <text evidence="5">The sequence shown here is derived from an EMBL/GenBank/DDBJ whole genome shotgun (WGS) entry which is preliminary data.</text>
</comment>
<dbReference type="InterPro" id="IPR036388">
    <property type="entry name" value="WH-like_DNA-bd_sf"/>
</dbReference>
<dbReference type="SMART" id="SM00421">
    <property type="entry name" value="HTH_LUXR"/>
    <property type="match status" value="2"/>
</dbReference>
<sequence length="166" mass="18069">MSARPARPSPTSLDLTPAQIRIVHQVAEGKSTDAIASDLTITAGTINVQLKHCGQKFGTRGRAAVVHACFVTEQLRRPEMATLPGAFSEAEIETWRMVAIGATSKEYAVRARISHEEALGRVRALRQRVEAENDPHLVTLGWRYGVLSESLLEMASGAVLRLRAGK</sequence>
<protein>
    <submittedName>
        <fullName evidence="5">DNA-binding CsgD family transcriptional regulator</fullName>
    </submittedName>
</protein>
<keyword evidence="2 5" id="KW-0238">DNA-binding</keyword>
<feature type="domain" description="HTH luxR-type" evidence="4">
    <location>
        <begin position="12"/>
        <end position="68"/>
    </location>
</feature>
<keyword evidence="1" id="KW-0805">Transcription regulation</keyword>
<evidence type="ECO:0000256" key="2">
    <source>
        <dbReference type="ARBA" id="ARBA00023125"/>
    </source>
</evidence>
<dbReference type="PANTHER" id="PTHR44688">
    <property type="entry name" value="DNA-BINDING TRANSCRIPTIONAL ACTIVATOR DEVR_DOSR"/>
    <property type="match status" value="1"/>
</dbReference>
<dbReference type="Gene3D" id="1.10.10.10">
    <property type="entry name" value="Winged helix-like DNA-binding domain superfamily/Winged helix DNA-binding domain"/>
    <property type="match status" value="1"/>
</dbReference>
<dbReference type="Pfam" id="PF00196">
    <property type="entry name" value="GerE"/>
    <property type="match status" value="1"/>
</dbReference>
<organism evidence="5 6">
    <name type="scientific">Streptomyces stelliscabiei</name>
    <dbReference type="NCBI Taxonomy" id="146820"/>
    <lineage>
        <taxon>Bacteria</taxon>
        <taxon>Bacillati</taxon>
        <taxon>Actinomycetota</taxon>
        <taxon>Actinomycetes</taxon>
        <taxon>Kitasatosporales</taxon>
        <taxon>Streptomycetaceae</taxon>
        <taxon>Streptomyces</taxon>
    </lineage>
</organism>
<name>A0A8I0P9E2_9ACTN</name>
<dbReference type="GO" id="GO:0006355">
    <property type="term" value="P:regulation of DNA-templated transcription"/>
    <property type="evidence" value="ECO:0007669"/>
    <property type="project" value="InterPro"/>
</dbReference>
<dbReference type="GeneID" id="86830638"/>
<evidence type="ECO:0000256" key="1">
    <source>
        <dbReference type="ARBA" id="ARBA00023015"/>
    </source>
</evidence>